<evidence type="ECO:0000313" key="3">
    <source>
        <dbReference type="Proteomes" id="UP001059041"/>
    </source>
</evidence>
<sequence>MGLITTHTLHRKKLFNFQLQPSASHYFCELCRQTVRRQVFNNHLQIKRNRSPPINPNSTGFGDWGWTGEKMTSAQE</sequence>
<dbReference type="Proteomes" id="UP001059041">
    <property type="component" value="Linkage Group LG9"/>
</dbReference>
<comment type="caution">
    <text evidence="2">The sequence shown here is derived from an EMBL/GenBank/DDBJ whole genome shotgun (WGS) entry which is preliminary data.</text>
</comment>
<name>A0A9W8C2A6_TRIRA</name>
<feature type="non-terminal residue" evidence="2">
    <location>
        <position position="76"/>
    </location>
</feature>
<proteinExistence type="predicted"/>
<accession>A0A9W8C2A6</accession>
<reference evidence="2" key="1">
    <citation type="submission" date="2021-02" db="EMBL/GenBank/DDBJ databases">
        <title>Comparative genomics reveals that relaxation of natural selection precedes convergent phenotypic evolution of cavefish.</title>
        <authorList>
            <person name="Peng Z."/>
        </authorList>
    </citation>
    <scope>NUCLEOTIDE SEQUENCE</scope>
    <source>
        <tissue evidence="2">Muscle</tissue>
    </source>
</reference>
<evidence type="ECO:0000313" key="2">
    <source>
        <dbReference type="EMBL" id="KAI7805873.1"/>
    </source>
</evidence>
<gene>
    <name evidence="2" type="ORF">IRJ41_020930</name>
</gene>
<dbReference type="AlphaFoldDB" id="A0A9W8C2A6"/>
<keyword evidence="3" id="KW-1185">Reference proteome</keyword>
<evidence type="ECO:0000256" key="1">
    <source>
        <dbReference type="SAM" id="MobiDB-lite"/>
    </source>
</evidence>
<feature type="region of interest" description="Disordered" evidence="1">
    <location>
        <begin position="48"/>
        <end position="76"/>
    </location>
</feature>
<protein>
    <submittedName>
        <fullName evidence="2">Uncharacterized protein</fullName>
    </submittedName>
</protein>
<dbReference type="EMBL" id="JAFHDT010000009">
    <property type="protein sequence ID" value="KAI7805873.1"/>
    <property type="molecule type" value="Genomic_DNA"/>
</dbReference>
<organism evidence="2 3">
    <name type="scientific">Triplophysa rosa</name>
    <name type="common">Cave loach</name>
    <dbReference type="NCBI Taxonomy" id="992332"/>
    <lineage>
        <taxon>Eukaryota</taxon>
        <taxon>Metazoa</taxon>
        <taxon>Chordata</taxon>
        <taxon>Craniata</taxon>
        <taxon>Vertebrata</taxon>
        <taxon>Euteleostomi</taxon>
        <taxon>Actinopterygii</taxon>
        <taxon>Neopterygii</taxon>
        <taxon>Teleostei</taxon>
        <taxon>Ostariophysi</taxon>
        <taxon>Cypriniformes</taxon>
        <taxon>Nemacheilidae</taxon>
        <taxon>Triplophysa</taxon>
    </lineage>
</organism>